<organism evidence="3 4">
    <name type="scientific">Novosphingobium album</name>
    <name type="common">ex Liu et al. 2023</name>
    <dbReference type="NCBI Taxonomy" id="3031130"/>
    <lineage>
        <taxon>Bacteria</taxon>
        <taxon>Pseudomonadati</taxon>
        <taxon>Pseudomonadota</taxon>
        <taxon>Alphaproteobacteria</taxon>
        <taxon>Sphingomonadales</taxon>
        <taxon>Sphingomonadaceae</taxon>
        <taxon>Novosphingobium</taxon>
    </lineage>
</organism>
<accession>A0ABT5WPT8</accession>
<keyword evidence="1" id="KW-1133">Transmembrane helix</keyword>
<dbReference type="Pfam" id="PF13400">
    <property type="entry name" value="Tad"/>
    <property type="match status" value="1"/>
</dbReference>
<dbReference type="EMBL" id="JARESE010000015">
    <property type="protein sequence ID" value="MDE8651297.1"/>
    <property type="molecule type" value="Genomic_DNA"/>
</dbReference>
<evidence type="ECO:0000313" key="3">
    <source>
        <dbReference type="EMBL" id="MDE8651297.1"/>
    </source>
</evidence>
<keyword evidence="1" id="KW-0812">Transmembrane</keyword>
<feature type="transmembrane region" description="Helical" evidence="1">
    <location>
        <begin position="20"/>
        <end position="43"/>
    </location>
</feature>
<sequence length="648" mass="70666">MWGDRVKAIVRRVRPLAGDVAGNVLPLAAVGFLMLAALIGGGLDMSRGYMAQSKLQEACDAGVLAARKAVGTNGFDSTVRAAGEKFFDANFDDDDQKTRNTSFATVSDDNGLTINGTARTTLDSVVMRIFAYNEFDLTTKCTASMGVGNSDVTFVLDTTGSMAWTAGGSNPRSGQTSRIQDLQAAMKNFYTTLKNASAGSNARIRYGFVPYSSSVNVGRLIVNLDPSYLVDSMTIQSRRGVATWKVTKTETESGSGQTTYDAWAKYKTTSYNSLSACQAKQPADDTTWSNYGSPRATTTTTYDENGNKIVESVTTQTKYKAEYTCTKSGSKYYVYDRNAYQDFYNGTVKTSQPIYSTGSSDFTEWMYRPITYDVSNYKLFNTVRVNNASNGGSASYTWNGCIEERETSPESTFAYSPLTGMSPDTWDLNIDDAPDGSDESKWRPMWPQVAYDRLDDAGNMTMEPVAPNGRQADSYCPKAAQLLAEMTQSDFNAYVNGLSPDGSTYHDLGMLWGARISSPTGMWQDNVNAEPSNGGTVSRHILFMTDGEMDNNVSIQTMYGIEFYDRRITTDGTKPASDARHTARFLALCEAAKAKGIRVWVIAFGTSLTGDLKTCSSDNSAYTAASSSQLNAAFQEIAKQVGELRITQ</sequence>
<comment type="caution">
    <text evidence="3">The sequence shown here is derived from an EMBL/GenBank/DDBJ whole genome shotgun (WGS) entry which is preliminary data.</text>
</comment>
<evidence type="ECO:0000256" key="1">
    <source>
        <dbReference type="SAM" id="Phobius"/>
    </source>
</evidence>
<dbReference type="InterPro" id="IPR036465">
    <property type="entry name" value="vWFA_dom_sf"/>
</dbReference>
<gene>
    <name evidence="3" type="ORF">PYV00_06135</name>
</gene>
<protein>
    <submittedName>
        <fullName evidence="3">Pilus assembly protein TadG-related protein</fullName>
    </submittedName>
</protein>
<reference evidence="3 4" key="1">
    <citation type="submission" date="2023-03" db="EMBL/GenBank/DDBJ databases">
        <title>NovoSphingobium album sp. nov. isolated from polycyclic aromatic hydrocarbons- and heavy-metal polluted soil.</title>
        <authorList>
            <person name="Liu Z."/>
            <person name="Wang K."/>
        </authorList>
    </citation>
    <scope>NUCLEOTIDE SEQUENCE [LARGE SCALE GENOMIC DNA]</scope>
    <source>
        <strain evidence="3 4">H3SJ31-1</strain>
    </source>
</reference>
<keyword evidence="1" id="KW-0472">Membrane</keyword>
<proteinExistence type="predicted"/>
<dbReference type="InterPro" id="IPR028087">
    <property type="entry name" value="Tad_N"/>
</dbReference>
<evidence type="ECO:0000313" key="4">
    <source>
        <dbReference type="Proteomes" id="UP001216253"/>
    </source>
</evidence>
<feature type="domain" description="Putative Flp pilus-assembly TadG-like N-terminal" evidence="2">
    <location>
        <begin position="22"/>
        <end position="66"/>
    </location>
</feature>
<name>A0ABT5WPT8_9SPHN</name>
<dbReference type="Proteomes" id="UP001216253">
    <property type="component" value="Unassembled WGS sequence"/>
</dbReference>
<evidence type="ECO:0000259" key="2">
    <source>
        <dbReference type="Pfam" id="PF13400"/>
    </source>
</evidence>
<keyword evidence="4" id="KW-1185">Reference proteome</keyword>
<dbReference type="Gene3D" id="3.40.50.410">
    <property type="entry name" value="von Willebrand factor, type A domain"/>
    <property type="match status" value="2"/>
</dbReference>
<dbReference type="SUPFAM" id="SSF53300">
    <property type="entry name" value="vWA-like"/>
    <property type="match status" value="1"/>
</dbReference>